<gene>
    <name evidence="1" type="ORF">DFH08DRAFT_746699</name>
</gene>
<proteinExistence type="predicted"/>
<dbReference type="EMBL" id="JARIHO010000023">
    <property type="protein sequence ID" value="KAJ7343235.1"/>
    <property type="molecule type" value="Genomic_DNA"/>
</dbReference>
<sequence length="354" mass="39919">MLDQLPPEICAHVFDFACRDSGCTGRSLALVSRYIRQTSQRAGYSSIALVGRAQILAFARFLEQTPTQLNTRYLIINGKDTNSEIDKIVEYRRTLTQLQTSILHLSWLSADTKEQETVERNLAKTKLILDEYGGEGANAVVTILRNLAPTLTVLDISLNTYIAHTMSHTIHLPHLMDFTTRCAFPLRCDDVPVLEPTDSLRYLHVVDTMDEWNLAAQWFKGDDISHFAPSLTHLRLSQLEQDESVITHLECALGLHLPHPTSRITQLPSTIELILIKPAVSPPPSNETCPCCDETVGYHDLLKYARRLRDKDHRVLLLEADAARPAEDEYVQEWMDKVDGAACSWVTSNVDMAR</sequence>
<organism evidence="1 2">
    <name type="scientific">Mycena albidolilacea</name>
    <dbReference type="NCBI Taxonomy" id="1033008"/>
    <lineage>
        <taxon>Eukaryota</taxon>
        <taxon>Fungi</taxon>
        <taxon>Dikarya</taxon>
        <taxon>Basidiomycota</taxon>
        <taxon>Agaricomycotina</taxon>
        <taxon>Agaricomycetes</taxon>
        <taxon>Agaricomycetidae</taxon>
        <taxon>Agaricales</taxon>
        <taxon>Marasmiineae</taxon>
        <taxon>Mycenaceae</taxon>
        <taxon>Mycena</taxon>
    </lineage>
</organism>
<reference evidence="1" key="1">
    <citation type="submission" date="2023-03" db="EMBL/GenBank/DDBJ databases">
        <title>Massive genome expansion in bonnet fungi (Mycena s.s.) driven by repeated elements and novel gene families across ecological guilds.</title>
        <authorList>
            <consortium name="Lawrence Berkeley National Laboratory"/>
            <person name="Harder C.B."/>
            <person name="Miyauchi S."/>
            <person name="Viragh M."/>
            <person name="Kuo A."/>
            <person name="Thoen E."/>
            <person name="Andreopoulos B."/>
            <person name="Lu D."/>
            <person name="Skrede I."/>
            <person name="Drula E."/>
            <person name="Henrissat B."/>
            <person name="Morin E."/>
            <person name="Kohler A."/>
            <person name="Barry K."/>
            <person name="LaButti K."/>
            <person name="Morin E."/>
            <person name="Salamov A."/>
            <person name="Lipzen A."/>
            <person name="Mereny Z."/>
            <person name="Hegedus B."/>
            <person name="Baldrian P."/>
            <person name="Stursova M."/>
            <person name="Weitz H."/>
            <person name="Taylor A."/>
            <person name="Grigoriev I.V."/>
            <person name="Nagy L.G."/>
            <person name="Martin F."/>
            <person name="Kauserud H."/>
        </authorList>
    </citation>
    <scope>NUCLEOTIDE SEQUENCE</scope>
    <source>
        <strain evidence="1">CBHHK002</strain>
    </source>
</reference>
<dbReference type="Proteomes" id="UP001218218">
    <property type="component" value="Unassembled WGS sequence"/>
</dbReference>
<name>A0AAD7EQN5_9AGAR</name>
<keyword evidence="2" id="KW-1185">Reference proteome</keyword>
<evidence type="ECO:0000313" key="1">
    <source>
        <dbReference type="EMBL" id="KAJ7343235.1"/>
    </source>
</evidence>
<accession>A0AAD7EQN5</accession>
<comment type="caution">
    <text evidence="1">The sequence shown here is derived from an EMBL/GenBank/DDBJ whole genome shotgun (WGS) entry which is preliminary data.</text>
</comment>
<evidence type="ECO:0000313" key="2">
    <source>
        <dbReference type="Proteomes" id="UP001218218"/>
    </source>
</evidence>
<protein>
    <submittedName>
        <fullName evidence="1">Uncharacterized protein</fullName>
    </submittedName>
</protein>
<dbReference type="AlphaFoldDB" id="A0AAD7EQN5"/>